<proteinExistence type="predicted"/>
<evidence type="ECO:0000313" key="2">
    <source>
        <dbReference type="EMBL" id="BCO26077.1"/>
    </source>
</evidence>
<dbReference type="EMBL" id="AP024238">
    <property type="protein sequence ID" value="BCO26077.1"/>
    <property type="molecule type" value="Genomic_DNA"/>
</dbReference>
<dbReference type="Gene3D" id="1.10.10.10">
    <property type="entry name" value="Winged helix-like DNA-binding domain superfamily/Winged helix DNA-binding domain"/>
    <property type="match status" value="1"/>
</dbReference>
<evidence type="ECO:0000259" key="1">
    <source>
        <dbReference type="SMART" id="SM00421"/>
    </source>
</evidence>
<keyword evidence="3" id="KW-1185">Reference proteome</keyword>
<feature type="domain" description="HTH luxR-type" evidence="1">
    <location>
        <begin position="331"/>
        <end position="388"/>
    </location>
</feature>
<gene>
    <name evidence="2" type="ORF">MIZ03_0957</name>
</gene>
<name>A0ABN6D265_9BURK</name>
<evidence type="ECO:0000313" key="3">
    <source>
        <dbReference type="Proteomes" id="UP000824366"/>
    </source>
</evidence>
<dbReference type="Pfam" id="PF00196">
    <property type="entry name" value="GerE"/>
    <property type="match status" value="1"/>
</dbReference>
<dbReference type="Proteomes" id="UP000824366">
    <property type="component" value="Chromosome"/>
</dbReference>
<dbReference type="InterPro" id="IPR036388">
    <property type="entry name" value="WH-like_DNA-bd_sf"/>
</dbReference>
<dbReference type="SUPFAM" id="SSF46894">
    <property type="entry name" value="C-terminal effector domain of the bipartite response regulators"/>
    <property type="match status" value="1"/>
</dbReference>
<reference evidence="2 3" key="1">
    <citation type="journal article" date="2021" name="Microbiol. Spectr.">
        <title>A Single Bacterium Capable of Oxidation and Reduction of Iron at Circumneutral pH.</title>
        <authorList>
            <person name="Kato S."/>
            <person name="Ohkuma M."/>
        </authorList>
    </citation>
    <scope>NUCLEOTIDE SEQUENCE [LARGE SCALE GENOMIC DNA]</scope>
    <source>
        <strain evidence="2 3">MIZ03</strain>
    </source>
</reference>
<dbReference type="InterPro" id="IPR000792">
    <property type="entry name" value="Tscrpt_reg_LuxR_C"/>
</dbReference>
<dbReference type="RefSeq" id="WP_223909087.1">
    <property type="nucleotide sequence ID" value="NZ_AP024238.1"/>
</dbReference>
<accession>A0ABN6D265</accession>
<protein>
    <recommendedName>
        <fullName evidence="1">HTH luxR-type domain-containing protein</fullName>
    </recommendedName>
</protein>
<dbReference type="InterPro" id="IPR016032">
    <property type="entry name" value="Sig_transdc_resp-reg_C-effctor"/>
</dbReference>
<organism evidence="2 3">
    <name type="scientific">Rhodoferax lithotrophicus</name>
    <dbReference type="NCBI Taxonomy" id="2798804"/>
    <lineage>
        <taxon>Bacteria</taxon>
        <taxon>Pseudomonadati</taxon>
        <taxon>Pseudomonadota</taxon>
        <taxon>Betaproteobacteria</taxon>
        <taxon>Burkholderiales</taxon>
        <taxon>Comamonadaceae</taxon>
        <taxon>Rhodoferax</taxon>
    </lineage>
</organism>
<sequence length="396" mass="44000">MSTTFCSDRAEPSSRRTTAEFSRLIHLIYEAALQPAHWCLVVEQLALSVSANKGLLFTPYLGPQHGGLLFPWNLSEADLQLWATRYIEHDIWSAAARDRGLWIDGAVYADEDLVPREVLEQSLYFREYLCQVGIGRTCACSVLAGAPGVLATAFSVYRPLEDPPFSYEEQDWLRLLIPHLARALGVMHRLDTAKLRAATLLSTLDRLAFGVVLLNQRKEVIHLNEAARTVMERDDGLAVNTQGKLQAPLKHASRFQQWMDDIQLNQHHPAHFSDRYMVVRSGSSPCCYALQCAPLTAPDGWTLHGEDACYVVFITDPEAITLPDLDRLRAIYGFTDAQAKVACALAGGGSYKSTARQLGIAEDTVRSHVKEVYAKARVNRLPDLVRAVLSLGQANV</sequence>
<dbReference type="SMART" id="SM00421">
    <property type="entry name" value="HTH_LUXR"/>
    <property type="match status" value="1"/>
</dbReference>